<name>A0A0S2HWW6_9BACT</name>
<evidence type="ECO:0000313" key="2">
    <source>
        <dbReference type="Proteomes" id="UP000064893"/>
    </source>
</evidence>
<dbReference type="OrthoDB" id="5288719at2"/>
<dbReference type="InterPro" id="IPR036554">
    <property type="entry name" value="GHMP_kinase_C_sf"/>
</dbReference>
<dbReference type="Gene3D" id="3.30.70.890">
    <property type="entry name" value="GHMP kinase, C-terminal domain"/>
    <property type="match status" value="1"/>
</dbReference>
<dbReference type="Proteomes" id="UP000064893">
    <property type="component" value="Chromosome"/>
</dbReference>
<dbReference type="KEGG" id="blq:L21SP5_00849"/>
<dbReference type="InterPro" id="IPR020568">
    <property type="entry name" value="Ribosomal_Su5_D2-typ_SF"/>
</dbReference>
<reference evidence="1 2" key="1">
    <citation type="submission" date="2015-11" db="EMBL/GenBank/DDBJ databases">
        <title>Description and complete genome sequence of a novel strain predominating in hypersaline microbial mats and representing a new family of the Bacteriodetes phylum.</title>
        <authorList>
            <person name="Spring S."/>
            <person name="Bunk B."/>
            <person name="Sproer C."/>
            <person name="Klenk H.-P."/>
        </authorList>
    </citation>
    <scope>NUCLEOTIDE SEQUENCE [LARGE SCALE GENOMIC DNA]</scope>
    <source>
        <strain evidence="1 2">L21-Spi-D4</strain>
    </source>
</reference>
<organism evidence="1 2">
    <name type="scientific">Salinivirga cyanobacteriivorans</name>
    <dbReference type="NCBI Taxonomy" id="1307839"/>
    <lineage>
        <taxon>Bacteria</taxon>
        <taxon>Pseudomonadati</taxon>
        <taxon>Bacteroidota</taxon>
        <taxon>Bacteroidia</taxon>
        <taxon>Bacteroidales</taxon>
        <taxon>Salinivirgaceae</taxon>
        <taxon>Salinivirga</taxon>
    </lineage>
</organism>
<dbReference type="EMBL" id="CP013118">
    <property type="protein sequence ID" value="ALO14520.1"/>
    <property type="molecule type" value="Genomic_DNA"/>
</dbReference>
<protein>
    <submittedName>
        <fullName evidence="1">Mevalonate kinase</fullName>
    </submittedName>
</protein>
<dbReference type="RefSeq" id="WP_057952059.1">
    <property type="nucleotide sequence ID" value="NZ_CP013118.1"/>
</dbReference>
<evidence type="ECO:0000313" key="1">
    <source>
        <dbReference type="EMBL" id="ALO14520.1"/>
    </source>
</evidence>
<dbReference type="GO" id="GO:0016301">
    <property type="term" value="F:kinase activity"/>
    <property type="evidence" value="ECO:0007669"/>
    <property type="project" value="UniProtKB-KW"/>
</dbReference>
<dbReference type="NCBIfam" id="NF040656">
    <property type="entry name" value="GHMP_GYDIA"/>
    <property type="match status" value="1"/>
</dbReference>
<gene>
    <name evidence="1" type="ORF">L21SP5_00849</name>
</gene>
<dbReference type="InterPro" id="IPR014721">
    <property type="entry name" value="Ribsml_uS5_D2-typ_fold_subgr"/>
</dbReference>
<accession>A0A0S2HWW6</accession>
<sequence>MANVFRSNGKLMLTGEYLALRGAKAFAVPLQFGQELEIDAVEHPLVYWRTLFRDKIIFHAIFDTERFDVLETNDTDKAEWIKKVFKAIREQKKNFLLKSGAEATARIDLPMNYGWGSSSSFIANLSQWADVDPFMVNMNVGGGSGYDIACAKANKPILYSNELANPKFDEIDYKPGFERNLWFVFQENKMNTAEAIRKIRSKKVSDADVRRISDISEQWVKSKDLNEIMELMKAHEKIISGIMGVQSVMEKYKDFNGAVKSLGAWGGDFMLAVSEMDGADVISYFTGNQRPTIFNWTEIVKNQSIE</sequence>
<dbReference type="STRING" id="1307839.L21SP5_00849"/>
<dbReference type="AlphaFoldDB" id="A0A0S2HWW6"/>
<dbReference type="SUPFAM" id="SSF54211">
    <property type="entry name" value="Ribosomal protein S5 domain 2-like"/>
    <property type="match status" value="1"/>
</dbReference>
<proteinExistence type="predicted"/>
<keyword evidence="1" id="KW-0808">Transferase</keyword>
<dbReference type="Gene3D" id="3.30.230.10">
    <property type="match status" value="1"/>
</dbReference>
<keyword evidence="2" id="KW-1185">Reference proteome</keyword>
<keyword evidence="1" id="KW-0418">Kinase</keyword>
<dbReference type="InterPro" id="IPR047765">
    <property type="entry name" value="GHMP_GYDIA-like"/>
</dbReference>